<keyword evidence="7" id="KW-1185">Reference proteome</keyword>
<dbReference type="GO" id="GO:0042151">
    <property type="term" value="C:nematocyst"/>
    <property type="evidence" value="ECO:0007669"/>
    <property type="project" value="UniProtKB-SubCell"/>
</dbReference>
<dbReference type="GO" id="GO:0015267">
    <property type="term" value="F:channel activity"/>
    <property type="evidence" value="ECO:0007669"/>
    <property type="project" value="InterPro"/>
</dbReference>
<comment type="subcellular location">
    <subcellularLocation>
        <location evidence="2">Nematocyst</location>
    </subcellularLocation>
    <subcellularLocation>
        <location evidence="1">Target cell membrane</location>
    </subcellularLocation>
</comment>
<accession>A0AA88MS59</accession>
<keyword evidence="5" id="KW-0166">Nematocyst</keyword>
<evidence type="ECO:0000256" key="1">
    <source>
        <dbReference type="ARBA" id="ARBA00004175"/>
    </source>
</evidence>
<dbReference type="Pfam" id="PF06369">
    <property type="entry name" value="Anemone_cytotox"/>
    <property type="match status" value="1"/>
</dbReference>
<name>A0AA88MS59_TACVA</name>
<keyword evidence="4" id="KW-1053">Target membrane</keyword>
<keyword evidence="3" id="KW-1052">Target cell membrane</keyword>
<gene>
    <name evidence="6" type="ORF">Q7C36_011911</name>
</gene>
<dbReference type="InterPro" id="IPR015926">
    <property type="entry name" value="Cytolysin/lectin"/>
</dbReference>
<sequence>MFNSCGHQCRSACACCCEENASRTEYGLSLRGTNIDSISHSISTMRNVFIQITNFTDRYTLSNPRTYTSSGYCLNPPQPTVAKKTSEACTFTKTRSTARGCAGVLAYKILKDEEHFVGDLVIMFSVPFDYIWYENYLALGIYENHVSCNPDLLSEMYYEKGTFTKEKATGSEVMYSVQGICVKGTMSPVGKAIIEVYFQDF</sequence>
<protein>
    <submittedName>
        <fullName evidence="6">Uncharacterized protein</fullName>
    </submittedName>
</protein>
<evidence type="ECO:0000313" key="7">
    <source>
        <dbReference type="Proteomes" id="UP001187315"/>
    </source>
</evidence>
<dbReference type="GO" id="GO:0046930">
    <property type="term" value="C:pore complex"/>
    <property type="evidence" value="ECO:0007669"/>
    <property type="project" value="InterPro"/>
</dbReference>
<dbReference type="GO" id="GO:0044218">
    <property type="term" value="C:other organism cell membrane"/>
    <property type="evidence" value="ECO:0007669"/>
    <property type="project" value="UniProtKB-KW"/>
</dbReference>
<evidence type="ECO:0000313" key="6">
    <source>
        <dbReference type="EMBL" id="KAK2843696.1"/>
    </source>
</evidence>
<dbReference type="Gene3D" id="2.60.270.20">
    <property type="entry name" value="Cytolysin/lectin"/>
    <property type="match status" value="1"/>
</dbReference>
<dbReference type="AlphaFoldDB" id="A0AA88MS59"/>
<keyword evidence="4" id="KW-0472">Membrane</keyword>
<dbReference type="SUPFAM" id="SSF63724">
    <property type="entry name" value="Cytolysin/lectin"/>
    <property type="match status" value="1"/>
</dbReference>
<evidence type="ECO:0000256" key="2">
    <source>
        <dbReference type="ARBA" id="ARBA00004532"/>
    </source>
</evidence>
<organism evidence="6 7">
    <name type="scientific">Tachysurus vachellii</name>
    <name type="common">Darkbarbel catfish</name>
    <name type="synonym">Pelteobagrus vachellii</name>
    <dbReference type="NCBI Taxonomy" id="175792"/>
    <lineage>
        <taxon>Eukaryota</taxon>
        <taxon>Metazoa</taxon>
        <taxon>Chordata</taxon>
        <taxon>Craniata</taxon>
        <taxon>Vertebrata</taxon>
        <taxon>Euteleostomi</taxon>
        <taxon>Actinopterygii</taxon>
        <taxon>Neopterygii</taxon>
        <taxon>Teleostei</taxon>
        <taxon>Ostariophysi</taxon>
        <taxon>Siluriformes</taxon>
        <taxon>Bagridae</taxon>
        <taxon>Tachysurus</taxon>
    </lineage>
</organism>
<dbReference type="GO" id="GO:0051715">
    <property type="term" value="P:cytolysis in another organism"/>
    <property type="evidence" value="ECO:0007669"/>
    <property type="project" value="InterPro"/>
</dbReference>
<comment type="caution">
    <text evidence="6">The sequence shown here is derived from an EMBL/GenBank/DDBJ whole genome shotgun (WGS) entry which is preliminary data.</text>
</comment>
<dbReference type="Proteomes" id="UP001187315">
    <property type="component" value="Unassembled WGS sequence"/>
</dbReference>
<proteinExistence type="predicted"/>
<dbReference type="InterPro" id="IPR050677">
    <property type="entry name" value="Actinoporin_PFT"/>
</dbReference>
<dbReference type="GO" id="GO:0046931">
    <property type="term" value="P:pore complex assembly"/>
    <property type="evidence" value="ECO:0007669"/>
    <property type="project" value="InterPro"/>
</dbReference>
<dbReference type="PANTHER" id="PTHR40388:SF1">
    <property type="entry name" value="BRYOPORIN"/>
    <property type="match status" value="1"/>
</dbReference>
<evidence type="ECO:0000256" key="3">
    <source>
        <dbReference type="ARBA" id="ARBA00022537"/>
    </source>
</evidence>
<dbReference type="InterPro" id="IPR009104">
    <property type="entry name" value="Anemon_actinoporin-like"/>
</dbReference>
<dbReference type="GO" id="GO:0006812">
    <property type="term" value="P:monoatomic cation transport"/>
    <property type="evidence" value="ECO:0007669"/>
    <property type="project" value="InterPro"/>
</dbReference>
<dbReference type="PANTHER" id="PTHR40388">
    <property type="entry name" value="BRYOPORIN"/>
    <property type="match status" value="1"/>
</dbReference>
<dbReference type="EMBL" id="JAVHJS010000011">
    <property type="protein sequence ID" value="KAK2843696.1"/>
    <property type="molecule type" value="Genomic_DNA"/>
</dbReference>
<evidence type="ECO:0000256" key="4">
    <source>
        <dbReference type="ARBA" id="ARBA00023298"/>
    </source>
</evidence>
<reference evidence="6" key="1">
    <citation type="submission" date="2023-08" db="EMBL/GenBank/DDBJ databases">
        <title>Pelteobagrus vachellii genome.</title>
        <authorList>
            <person name="Liu H."/>
        </authorList>
    </citation>
    <scope>NUCLEOTIDE SEQUENCE</scope>
    <source>
        <strain evidence="6">PRFRI_2022a</strain>
        <tissue evidence="6">Muscle</tissue>
    </source>
</reference>
<evidence type="ECO:0000256" key="5">
    <source>
        <dbReference type="ARBA" id="ARBA00023331"/>
    </source>
</evidence>